<proteinExistence type="predicted"/>
<dbReference type="SUPFAM" id="SSF52540">
    <property type="entry name" value="P-loop containing nucleoside triphosphate hydrolases"/>
    <property type="match status" value="1"/>
</dbReference>
<dbReference type="RefSeq" id="WP_203746864.1">
    <property type="nucleotide sequence ID" value="NZ_BONF01000017.1"/>
</dbReference>
<gene>
    <name evidence="1" type="ORF">Cba03nite_34410</name>
</gene>
<name>A0A8J3NIE9_9ACTN</name>
<comment type="caution">
    <text evidence="1">The sequence shown here is derived from an EMBL/GenBank/DDBJ whole genome shotgun (WGS) entry which is preliminary data.</text>
</comment>
<evidence type="ECO:0000313" key="1">
    <source>
        <dbReference type="EMBL" id="GIF82092.1"/>
    </source>
</evidence>
<dbReference type="EMBL" id="BONF01000017">
    <property type="protein sequence ID" value="GIF82092.1"/>
    <property type="molecule type" value="Genomic_DNA"/>
</dbReference>
<keyword evidence="2" id="KW-1185">Reference proteome</keyword>
<dbReference type="AlphaFoldDB" id="A0A8J3NIE9"/>
<sequence>MTAPDGAFDIVAFGIGDYLRHPPLRELDGELAAIGELLSEVGGADVDWPVPARRRTKAEVVRRLGDWAQGRAGRSSVLLWVGHGESNDQEAWLAAYDTAQPMDDLTAIRPDDLRAAVLAEWRSRAQHGDDNWTVLVIEACGGFTFTWQLAQLVYGIRPDGPQRLAIVGVGGTGRSYLGQFRRALAATLAMPSMTDNDSEIRLDDLVSRVQRRLPDGHVVPIGLHLAAPLIRRERTLTQPVTAPLDIYAELTAALARLSPDERGHFLPKAQGAELGELAWYFCGRAAERREISRWLRERTTGMLVVTGPAGSGKSALLGNILVHANPDLRAHLGRTVMLDVLPEAEQPPDNPFDVVMHLIGMSVPDVVVRIADAVGLQLPPGGDRDTGWLLRHLADHPVTVLADALDEAHDPQLIAATVLRGIAAVPGNRVVVGTRRSGRETIDDPAEGQDDLVRALGVSPDDILLVDRDPQAIAAYVASRLRAALHEPDPAVLDQVARAINGGGRQFLYARLAVHEIIAGPQLLQPHRREDLGRLLRSDHRGLFAAAVSRLVAASPRNGPLLRALSLAHGRGVPRADQVWALMAEALSERGDQIGEQDVDDLLTRAAAYVMLDAEAGQSVFRLAHRTFAEFFRSGPPR</sequence>
<dbReference type="InterPro" id="IPR027417">
    <property type="entry name" value="P-loop_NTPase"/>
</dbReference>
<dbReference type="Proteomes" id="UP000601223">
    <property type="component" value="Unassembled WGS sequence"/>
</dbReference>
<organism evidence="1 2">
    <name type="scientific">Catellatospora bangladeshensis</name>
    <dbReference type="NCBI Taxonomy" id="310355"/>
    <lineage>
        <taxon>Bacteria</taxon>
        <taxon>Bacillati</taxon>
        <taxon>Actinomycetota</taxon>
        <taxon>Actinomycetes</taxon>
        <taxon>Micromonosporales</taxon>
        <taxon>Micromonosporaceae</taxon>
        <taxon>Catellatospora</taxon>
    </lineage>
</organism>
<dbReference type="Gene3D" id="3.40.50.300">
    <property type="entry name" value="P-loop containing nucleotide triphosphate hydrolases"/>
    <property type="match status" value="1"/>
</dbReference>
<evidence type="ECO:0000313" key="2">
    <source>
        <dbReference type="Proteomes" id="UP000601223"/>
    </source>
</evidence>
<reference evidence="1 2" key="1">
    <citation type="submission" date="2021-01" db="EMBL/GenBank/DDBJ databases">
        <title>Whole genome shotgun sequence of Catellatospora bangladeshensis NBRC 107357.</title>
        <authorList>
            <person name="Komaki H."/>
            <person name="Tamura T."/>
        </authorList>
    </citation>
    <scope>NUCLEOTIDE SEQUENCE [LARGE SCALE GENOMIC DNA]</scope>
    <source>
        <strain evidence="1 2">NBRC 107357</strain>
    </source>
</reference>
<protein>
    <submittedName>
        <fullName evidence="1">Uncharacterized protein</fullName>
    </submittedName>
</protein>
<accession>A0A8J3NIE9</accession>